<feature type="domain" description="GOST seven transmembrane" evidence="8">
    <location>
        <begin position="16"/>
        <end position="61"/>
    </location>
</feature>
<keyword evidence="3" id="KW-0732">Signal</keyword>
<dbReference type="EMBL" id="JABCRI010001078">
    <property type="protein sequence ID" value="KAF8365018.1"/>
    <property type="molecule type" value="Genomic_DNA"/>
</dbReference>
<keyword evidence="5 7" id="KW-0472">Membrane</keyword>
<dbReference type="PANTHER" id="PTHR21229:SF1">
    <property type="entry name" value="GH17801P"/>
    <property type="match status" value="1"/>
</dbReference>
<keyword evidence="4 7" id="KW-1133">Transmembrane helix</keyword>
<evidence type="ECO:0000256" key="7">
    <source>
        <dbReference type="SAM" id="Phobius"/>
    </source>
</evidence>
<evidence type="ECO:0000256" key="1">
    <source>
        <dbReference type="ARBA" id="ARBA00004141"/>
    </source>
</evidence>
<keyword evidence="10" id="KW-1185">Reference proteome</keyword>
<evidence type="ECO:0000256" key="3">
    <source>
        <dbReference type="ARBA" id="ARBA00022729"/>
    </source>
</evidence>
<dbReference type="InterPro" id="IPR053937">
    <property type="entry name" value="GOST_TM"/>
</dbReference>
<reference evidence="9 10" key="1">
    <citation type="submission" date="2020-04" db="EMBL/GenBank/DDBJ databases">
        <title>Plant Genome Project.</title>
        <authorList>
            <person name="Zhang R.-G."/>
        </authorList>
    </citation>
    <scope>NUCLEOTIDE SEQUENCE [LARGE SCALE GENOMIC DNA]</scope>
    <source>
        <strain evidence="9">YNK0</strain>
        <tissue evidence="9">Leaf</tissue>
    </source>
</reference>
<feature type="compositionally biased region" description="Acidic residues" evidence="6">
    <location>
        <begin position="107"/>
        <end position="117"/>
    </location>
</feature>
<dbReference type="OMA" id="WHHNSAK"/>
<dbReference type="GO" id="GO:0016020">
    <property type="term" value="C:membrane"/>
    <property type="evidence" value="ECO:0007669"/>
    <property type="project" value="UniProtKB-SubCell"/>
</dbReference>
<sequence length="117" mass="13294">MYSVTAGSWHHNSAKDVYFKATDPFSERWQSAWIVTAFWDILAFALLCVICYLWAPSQSSQRYAYSDEVGEEFDDEEAQSLTRGAPEGDISLVKQEKNVGDNGVSDLENDTEEDKRE</sequence>
<dbReference type="OrthoDB" id="19932at2759"/>
<dbReference type="GO" id="GO:0005794">
    <property type="term" value="C:Golgi apparatus"/>
    <property type="evidence" value="ECO:0007669"/>
    <property type="project" value="TreeGrafter"/>
</dbReference>
<protein>
    <recommendedName>
        <fullName evidence="8">GOST seven transmembrane domain-containing protein</fullName>
    </recommendedName>
</protein>
<dbReference type="PANTHER" id="PTHR21229">
    <property type="entry name" value="LUNG SEVEN TRANSMEMBRANE RECEPTOR"/>
    <property type="match status" value="1"/>
</dbReference>
<dbReference type="Proteomes" id="UP000655225">
    <property type="component" value="Unassembled WGS sequence"/>
</dbReference>
<evidence type="ECO:0000256" key="6">
    <source>
        <dbReference type="SAM" id="MobiDB-lite"/>
    </source>
</evidence>
<keyword evidence="2 7" id="KW-0812">Transmembrane</keyword>
<gene>
    <name evidence="9" type="ORF">HHK36_032983</name>
</gene>
<accession>A0A834Y8B8</accession>
<feature type="transmembrane region" description="Helical" evidence="7">
    <location>
        <begin position="32"/>
        <end position="55"/>
    </location>
</feature>
<evidence type="ECO:0000256" key="2">
    <source>
        <dbReference type="ARBA" id="ARBA00022692"/>
    </source>
</evidence>
<evidence type="ECO:0000313" key="9">
    <source>
        <dbReference type="EMBL" id="KAF8365018.1"/>
    </source>
</evidence>
<name>A0A834Y8B8_TETSI</name>
<feature type="region of interest" description="Disordered" evidence="6">
    <location>
        <begin position="74"/>
        <end position="117"/>
    </location>
</feature>
<evidence type="ECO:0000256" key="4">
    <source>
        <dbReference type="ARBA" id="ARBA00022989"/>
    </source>
</evidence>
<evidence type="ECO:0000313" key="10">
    <source>
        <dbReference type="Proteomes" id="UP000655225"/>
    </source>
</evidence>
<evidence type="ECO:0000256" key="5">
    <source>
        <dbReference type="ARBA" id="ARBA00023136"/>
    </source>
</evidence>
<dbReference type="AlphaFoldDB" id="A0A834Y8B8"/>
<dbReference type="InterPro" id="IPR009637">
    <property type="entry name" value="GPR107/GPR108-like"/>
</dbReference>
<dbReference type="Pfam" id="PF06814">
    <property type="entry name" value="GOST_TM"/>
    <property type="match status" value="1"/>
</dbReference>
<comment type="caution">
    <text evidence="9">The sequence shown here is derived from an EMBL/GenBank/DDBJ whole genome shotgun (WGS) entry which is preliminary data.</text>
</comment>
<organism evidence="9 10">
    <name type="scientific">Tetracentron sinense</name>
    <name type="common">Spur-leaf</name>
    <dbReference type="NCBI Taxonomy" id="13715"/>
    <lineage>
        <taxon>Eukaryota</taxon>
        <taxon>Viridiplantae</taxon>
        <taxon>Streptophyta</taxon>
        <taxon>Embryophyta</taxon>
        <taxon>Tracheophyta</taxon>
        <taxon>Spermatophyta</taxon>
        <taxon>Magnoliopsida</taxon>
        <taxon>Trochodendrales</taxon>
        <taxon>Trochodendraceae</taxon>
        <taxon>Tetracentron</taxon>
    </lineage>
</organism>
<proteinExistence type="predicted"/>
<evidence type="ECO:0000259" key="8">
    <source>
        <dbReference type="Pfam" id="PF06814"/>
    </source>
</evidence>
<comment type="subcellular location">
    <subcellularLocation>
        <location evidence="1">Membrane</location>
        <topology evidence="1">Multi-pass membrane protein</topology>
    </subcellularLocation>
</comment>